<dbReference type="GO" id="GO:0071555">
    <property type="term" value="P:cell wall organization"/>
    <property type="evidence" value="ECO:0007669"/>
    <property type="project" value="UniProtKB-KW"/>
</dbReference>
<comment type="pathway">
    <text evidence="7">Cell wall biogenesis; peptidoglycan biosynthesis.</text>
</comment>
<dbReference type="Gene3D" id="3.40.50.1860">
    <property type="match status" value="2"/>
</dbReference>
<dbReference type="FunFam" id="3.40.50.1860:FF:000001">
    <property type="entry name" value="Glutamate racemase"/>
    <property type="match status" value="1"/>
</dbReference>
<dbReference type="NCBIfam" id="TIGR00067">
    <property type="entry name" value="glut_race"/>
    <property type="match status" value="1"/>
</dbReference>
<dbReference type="InterPro" id="IPR015942">
    <property type="entry name" value="Asp/Glu/hydantoin_racemase"/>
</dbReference>
<evidence type="ECO:0000256" key="7">
    <source>
        <dbReference type="HAMAP-Rule" id="MF_00258"/>
    </source>
</evidence>
<dbReference type="EC" id="5.1.1.3" evidence="2 7"/>
<keyword evidence="4 7" id="KW-0573">Peptidoglycan synthesis</keyword>
<gene>
    <name evidence="7" type="primary">murI</name>
    <name evidence="8" type="ORF">SAMN05216508_101155</name>
</gene>
<feature type="binding site" evidence="7">
    <location>
        <begin position="42"/>
        <end position="43"/>
    </location>
    <ligand>
        <name>substrate</name>
    </ligand>
</feature>
<evidence type="ECO:0000256" key="4">
    <source>
        <dbReference type="ARBA" id="ARBA00022984"/>
    </source>
</evidence>
<dbReference type="GO" id="GO:0008881">
    <property type="term" value="F:glutamate racemase activity"/>
    <property type="evidence" value="ECO:0007669"/>
    <property type="project" value="UniProtKB-UniRule"/>
</dbReference>
<dbReference type="Proteomes" id="UP000198817">
    <property type="component" value="Unassembled WGS sequence"/>
</dbReference>
<evidence type="ECO:0000256" key="1">
    <source>
        <dbReference type="ARBA" id="ARBA00001602"/>
    </source>
</evidence>
<keyword evidence="5 7" id="KW-0413">Isomerase</keyword>
<reference evidence="8 9" key="1">
    <citation type="submission" date="2016-10" db="EMBL/GenBank/DDBJ databases">
        <authorList>
            <person name="de Groot N.N."/>
        </authorList>
    </citation>
    <scope>NUCLEOTIDE SEQUENCE [LARGE SCALE GENOMIC DNA]</scope>
    <source>
        <strain evidence="8 9">KHGC13</strain>
    </source>
</reference>
<dbReference type="GO" id="GO:0008360">
    <property type="term" value="P:regulation of cell shape"/>
    <property type="evidence" value="ECO:0007669"/>
    <property type="project" value="UniProtKB-KW"/>
</dbReference>
<evidence type="ECO:0000256" key="2">
    <source>
        <dbReference type="ARBA" id="ARBA00013090"/>
    </source>
</evidence>
<proteinExistence type="inferred from homology"/>
<comment type="function">
    <text evidence="7">Provides the (R)-glutamate required for cell wall biosynthesis.</text>
</comment>
<evidence type="ECO:0000256" key="5">
    <source>
        <dbReference type="ARBA" id="ARBA00023235"/>
    </source>
</evidence>
<keyword evidence="9" id="KW-1185">Reference proteome</keyword>
<dbReference type="PANTHER" id="PTHR21198">
    <property type="entry name" value="GLUTAMATE RACEMASE"/>
    <property type="match status" value="1"/>
</dbReference>
<dbReference type="InterPro" id="IPR004391">
    <property type="entry name" value="Glu_race"/>
</dbReference>
<name>A0A1I7F095_9FIRM</name>
<comment type="similarity">
    <text evidence="7">Belongs to the aspartate/glutamate racemases family.</text>
</comment>
<dbReference type="AlphaFoldDB" id="A0A1I7F095"/>
<dbReference type="Pfam" id="PF01177">
    <property type="entry name" value="Asp_Glu_race"/>
    <property type="match status" value="1"/>
</dbReference>
<dbReference type="OrthoDB" id="9801055at2"/>
<dbReference type="InterPro" id="IPR001920">
    <property type="entry name" value="Asp/Glu_race"/>
</dbReference>
<feature type="active site" description="Proton donor/acceptor" evidence="7">
    <location>
        <position position="73"/>
    </location>
</feature>
<comment type="catalytic activity">
    <reaction evidence="1 7">
        <text>L-glutamate = D-glutamate</text>
        <dbReference type="Rhea" id="RHEA:12813"/>
        <dbReference type="ChEBI" id="CHEBI:29985"/>
        <dbReference type="ChEBI" id="CHEBI:29986"/>
        <dbReference type="EC" id="5.1.1.3"/>
    </reaction>
</comment>
<dbReference type="PROSITE" id="PS00924">
    <property type="entry name" value="ASP_GLU_RACEMASE_2"/>
    <property type="match status" value="1"/>
</dbReference>
<sequence>MDNRYIGVFDSGVGGLTSVPYIMRMLPDERIIFFGDTARTPYGSKAAGTIRQFTEQIGSFMVENDVKMMVAACNTISAVALDDLQRKYPHIPMIGTIRPTAKVVARDCRETDRIGIMATKATVRSESYLKRIREKNPGMKHLYQIACPAFVPLIEEGIIDHEIMDLTIRYYLDDFIEKHGIDTLVLACTHYPLISGNLKRLYPGVKLISSSEEAATALKIELERRDMLAGPGNDRENIFYASDLSDNFLNMIRLLLGDDVERLNIRFKNLDL</sequence>
<dbReference type="UniPathway" id="UPA00219"/>
<accession>A0A1I7F095</accession>
<feature type="active site" description="Proton donor/acceptor" evidence="7">
    <location>
        <position position="188"/>
    </location>
</feature>
<dbReference type="HAMAP" id="MF_00258">
    <property type="entry name" value="Glu_racemase"/>
    <property type="match status" value="1"/>
</dbReference>
<dbReference type="InterPro" id="IPR033134">
    <property type="entry name" value="Asp/Glu_racemase_AS_2"/>
</dbReference>
<dbReference type="GO" id="GO:0009252">
    <property type="term" value="P:peptidoglycan biosynthetic process"/>
    <property type="evidence" value="ECO:0007669"/>
    <property type="project" value="UniProtKB-UniRule"/>
</dbReference>
<keyword evidence="6 7" id="KW-0961">Cell wall biogenesis/degradation</keyword>
<evidence type="ECO:0000313" key="9">
    <source>
        <dbReference type="Proteomes" id="UP000198817"/>
    </source>
</evidence>
<dbReference type="EMBL" id="FPBT01000001">
    <property type="protein sequence ID" value="SFU29569.1"/>
    <property type="molecule type" value="Genomic_DNA"/>
</dbReference>
<dbReference type="STRING" id="155865.SAMN05216515_10512"/>
<dbReference type="SUPFAM" id="SSF53681">
    <property type="entry name" value="Aspartate/glutamate racemase"/>
    <property type="match status" value="2"/>
</dbReference>
<evidence type="ECO:0000313" key="8">
    <source>
        <dbReference type="EMBL" id="SFU29569.1"/>
    </source>
</evidence>
<protein>
    <recommendedName>
        <fullName evidence="2 7">Glutamate racemase</fullName>
        <ecNumber evidence="2 7">5.1.1.3</ecNumber>
    </recommendedName>
</protein>
<evidence type="ECO:0000256" key="3">
    <source>
        <dbReference type="ARBA" id="ARBA00022960"/>
    </source>
</evidence>
<keyword evidence="3 7" id="KW-0133">Cell shape</keyword>
<dbReference type="RefSeq" id="WP_090469303.1">
    <property type="nucleotide sequence ID" value="NZ_FOWF01000005.1"/>
</dbReference>
<evidence type="ECO:0000256" key="6">
    <source>
        <dbReference type="ARBA" id="ARBA00023316"/>
    </source>
</evidence>
<feature type="binding site" evidence="7">
    <location>
        <begin position="74"/>
        <end position="75"/>
    </location>
    <ligand>
        <name>substrate</name>
    </ligand>
</feature>
<dbReference type="PANTHER" id="PTHR21198:SF2">
    <property type="entry name" value="GLUTAMATE RACEMASE"/>
    <property type="match status" value="1"/>
</dbReference>
<organism evidence="8 9">
    <name type="scientific">Eubacterium pyruvativorans</name>
    <dbReference type="NCBI Taxonomy" id="155865"/>
    <lineage>
        <taxon>Bacteria</taxon>
        <taxon>Bacillati</taxon>
        <taxon>Bacillota</taxon>
        <taxon>Clostridia</taxon>
        <taxon>Eubacteriales</taxon>
        <taxon>Eubacteriaceae</taxon>
        <taxon>Eubacterium</taxon>
    </lineage>
</organism>
<feature type="binding site" evidence="7">
    <location>
        <begin position="189"/>
        <end position="190"/>
    </location>
    <ligand>
        <name>substrate</name>
    </ligand>
</feature>
<feature type="binding site" evidence="7">
    <location>
        <begin position="10"/>
        <end position="11"/>
    </location>
    <ligand>
        <name>substrate</name>
    </ligand>
</feature>